<feature type="short sequence motif" description="'HIGH' region" evidence="13">
    <location>
        <begin position="30"/>
        <end position="40"/>
    </location>
</feature>
<sequence>MLIYNTMKREKEFFEKKRYNKNINLFVCGPTVYDDAHIGHGRTYIAFDMIKSYLEFIGYSVFYIENITDIDDKIIMRAKENNTDPADLAIYYEKRFKEDMEKLNADSVNLYPRATYHMNEIFNQIQVLIDKGFAYETETGVYFETSKFKDFGKLSNRDLEKLDSHRINVDSTKKDPKDFALWKKTNENPYYESKWGNGRPGWHIEDTAITEKYFGPQYDIHGGGLDLIFPHHDAEIAQMEAISGKEPLVKYWMHTGFLNVDGVKMSKSLGNFITIRDLLEKWDPMAYRLFVLSTHYRSPIDFSSKSLEQASKNLDRLNKTIENLKDTSIKLEEFSSIKILNETNEIESKNSKNNLDNNLDKDSLDKNNLDKDNLDNDNLDKVNLAKEEFLKNMDDDFNTPKALATILSFTKIINNNIKIINEKEAKELGIADYKFIQESLSLLKDFNSVFRLDLFDKKEEVEEDKSSELLEIIINTREKLRESKNYQLSDEIRDKLNEIGINIED</sequence>
<comment type="caution">
    <text evidence="13">Lacks conserved residue(s) required for the propagation of feature annotation.</text>
</comment>
<dbReference type="GO" id="GO:0004817">
    <property type="term" value="F:cysteine-tRNA ligase activity"/>
    <property type="evidence" value="ECO:0007669"/>
    <property type="project" value="UniProtKB-UniRule"/>
</dbReference>
<comment type="subcellular location">
    <subcellularLocation>
        <location evidence="2 13">Cytoplasm</location>
    </subcellularLocation>
</comment>
<dbReference type="EMBL" id="JXMW01000031">
    <property type="protein sequence ID" value="OQD57982.1"/>
    <property type="molecule type" value="Genomic_DNA"/>
</dbReference>
<dbReference type="NCBIfam" id="TIGR00435">
    <property type="entry name" value="cysS"/>
    <property type="match status" value="1"/>
</dbReference>
<feature type="coiled-coil region" evidence="14">
    <location>
        <begin position="300"/>
        <end position="334"/>
    </location>
</feature>
<keyword evidence="17" id="KW-1185">Reference proteome</keyword>
<dbReference type="PANTHER" id="PTHR10890">
    <property type="entry name" value="CYSTEINYL-TRNA SYNTHETASE"/>
    <property type="match status" value="1"/>
</dbReference>
<feature type="binding site" evidence="13">
    <location>
        <position position="267"/>
    </location>
    <ligand>
        <name>ATP</name>
        <dbReference type="ChEBI" id="CHEBI:30616"/>
    </ligand>
</feature>
<accession>A0A1V6N039</accession>
<dbReference type="InterPro" id="IPR009080">
    <property type="entry name" value="tRNAsynth_Ia_anticodon-bd"/>
</dbReference>
<dbReference type="Gene3D" id="1.20.120.1910">
    <property type="entry name" value="Cysteine-tRNA ligase, C-terminal anti-codon recognition domain"/>
    <property type="match status" value="1"/>
</dbReference>
<evidence type="ECO:0000256" key="10">
    <source>
        <dbReference type="ARBA" id="ARBA00022917"/>
    </source>
</evidence>
<keyword evidence="8" id="KW-0862">Zinc</keyword>
<dbReference type="SUPFAM" id="SSF47323">
    <property type="entry name" value="Anticodon-binding domain of a subclass of class I aminoacyl-tRNA synthetases"/>
    <property type="match status" value="1"/>
</dbReference>
<dbReference type="RefSeq" id="WP_080461154.1">
    <property type="nucleotide sequence ID" value="NZ_JXMW01000031.1"/>
</dbReference>
<evidence type="ECO:0000256" key="13">
    <source>
        <dbReference type="HAMAP-Rule" id="MF_00041"/>
    </source>
</evidence>
<feature type="short sequence motif" description="'KMSKS' region" evidence="13">
    <location>
        <begin position="264"/>
        <end position="268"/>
    </location>
</feature>
<dbReference type="FunFam" id="3.40.50.620:FF:000130">
    <property type="entry name" value="Cysteine--tRNA ligase"/>
    <property type="match status" value="1"/>
</dbReference>
<evidence type="ECO:0000256" key="6">
    <source>
        <dbReference type="ARBA" id="ARBA00022723"/>
    </source>
</evidence>
<evidence type="ECO:0000256" key="4">
    <source>
        <dbReference type="ARBA" id="ARBA00022490"/>
    </source>
</evidence>
<dbReference type="Pfam" id="PF01406">
    <property type="entry name" value="tRNA-synt_1e"/>
    <property type="match status" value="1"/>
</dbReference>
<gene>
    <name evidence="13 16" type="primary">cysS</name>
    <name evidence="16" type="ORF">MBBAR_31c00180</name>
</gene>
<evidence type="ECO:0000313" key="17">
    <source>
        <dbReference type="Proteomes" id="UP000191661"/>
    </source>
</evidence>
<evidence type="ECO:0000256" key="3">
    <source>
        <dbReference type="ARBA" id="ARBA00005594"/>
    </source>
</evidence>
<dbReference type="InterPro" id="IPR015273">
    <property type="entry name" value="Cys-tRNA-synt_Ia_DALR"/>
</dbReference>
<dbReference type="InterPro" id="IPR032678">
    <property type="entry name" value="tRNA-synt_1_cat_dom"/>
</dbReference>
<dbReference type="SUPFAM" id="SSF52374">
    <property type="entry name" value="Nucleotidylyl transferase"/>
    <property type="match status" value="1"/>
</dbReference>
<reference evidence="16 17" key="1">
    <citation type="submission" date="2014-12" db="EMBL/GenBank/DDBJ databases">
        <title>Genome sequence of Methanobrevibacter arboriphilicus DH1, DSM1125.</title>
        <authorList>
            <person name="Poehlein A."/>
            <person name="Thauer R.K."/>
            <person name="Seedorf H."/>
            <person name="Daniel R."/>
        </authorList>
    </citation>
    <scope>NUCLEOTIDE SEQUENCE [LARGE SCALE GENOMIC DNA]</scope>
    <source>
        <strain evidence="16 17">DH1</strain>
    </source>
</reference>
<keyword evidence="14" id="KW-0175">Coiled coil</keyword>
<keyword evidence="9 13" id="KW-0067">ATP-binding</keyword>
<dbReference type="GO" id="GO:0005524">
    <property type="term" value="F:ATP binding"/>
    <property type="evidence" value="ECO:0007669"/>
    <property type="project" value="UniProtKB-UniRule"/>
</dbReference>
<evidence type="ECO:0000256" key="14">
    <source>
        <dbReference type="SAM" id="Coils"/>
    </source>
</evidence>
<dbReference type="Pfam" id="PF09190">
    <property type="entry name" value="DALR_2"/>
    <property type="match status" value="1"/>
</dbReference>
<dbReference type="GO" id="GO:0005737">
    <property type="term" value="C:cytoplasm"/>
    <property type="evidence" value="ECO:0007669"/>
    <property type="project" value="UniProtKB-SubCell"/>
</dbReference>
<dbReference type="InterPro" id="IPR024909">
    <property type="entry name" value="Cys-tRNA/MSH_ligase"/>
</dbReference>
<evidence type="ECO:0000256" key="9">
    <source>
        <dbReference type="ARBA" id="ARBA00022840"/>
    </source>
</evidence>
<dbReference type="HAMAP" id="MF_00041">
    <property type="entry name" value="Cys_tRNA_synth"/>
    <property type="match status" value="1"/>
</dbReference>
<evidence type="ECO:0000256" key="2">
    <source>
        <dbReference type="ARBA" id="ARBA00004496"/>
    </source>
</evidence>
<evidence type="ECO:0000313" key="16">
    <source>
        <dbReference type="EMBL" id="OQD57982.1"/>
    </source>
</evidence>
<evidence type="ECO:0000256" key="5">
    <source>
        <dbReference type="ARBA" id="ARBA00022598"/>
    </source>
</evidence>
<keyword evidence="11 13" id="KW-0030">Aminoacyl-tRNA synthetase</keyword>
<dbReference type="InterPro" id="IPR015803">
    <property type="entry name" value="Cys-tRNA-ligase"/>
</dbReference>
<comment type="similarity">
    <text evidence="3 13">Belongs to the class-I aminoacyl-tRNA synthetase family.</text>
</comment>
<dbReference type="CDD" id="cd00672">
    <property type="entry name" value="CysRS_core"/>
    <property type="match status" value="1"/>
</dbReference>
<evidence type="ECO:0000256" key="8">
    <source>
        <dbReference type="ARBA" id="ARBA00022833"/>
    </source>
</evidence>
<dbReference type="SMART" id="SM00840">
    <property type="entry name" value="DALR_2"/>
    <property type="match status" value="1"/>
</dbReference>
<organism evidence="16 17">
    <name type="scientific">Methanobrevibacter arboriphilus JCM 13429 = DSM 1125</name>
    <dbReference type="NCBI Taxonomy" id="1300164"/>
    <lineage>
        <taxon>Archaea</taxon>
        <taxon>Methanobacteriati</taxon>
        <taxon>Methanobacteriota</taxon>
        <taxon>Methanomada group</taxon>
        <taxon>Methanobacteria</taxon>
        <taxon>Methanobacteriales</taxon>
        <taxon>Methanobacteriaceae</taxon>
        <taxon>Methanobrevibacter</taxon>
    </lineage>
</organism>
<evidence type="ECO:0000259" key="15">
    <source>
        <dbReference type="SMART" id="SM00840"/>
    </source>
</evidence>
<proteinExistence type="inferred from homology"/>
<evidence type="ECO:0000256" key="1">
    <source>
        <dbReference type="ARBA" id="ARBA00001947"/>
    </source>
</evidence>
<dbReference type="OrthoDB" id="9445at2157"/>
<keyword evidence="7 13" id="KW-0547">Nucleotide-binding</keyword>
<keyword evidence="6" id="KW-0479">Metal-binding</keyword>
<comment type="catalytic activity">
    <reaction evidence="12 13">
        <text>tRNA(Cys) + L-cysteine + ATP = L-cysteinyl-tRNA(Cys) + AMP + diphosphate</text>
        <dbReference type="Rhea" id="RHEA:17773"/>
        <dbReference type="Rhea" id="RHEA-COMP:9661"/>
        <dbReference type="Rhea" id="RHEA-COMP:9679"/>
        <dbReference type="ChEBI" id="CHEBI:30616"/>
        <dbReference type="ChEBI" id="CHEBI:33019"/>
        <dbReference type="ChEBI" id="CHEBI:35235"/>
        <dbReference type="ChEBI" id="CHEBI:78442"/>
        <dbReference type="ChEBI" id="CHEBI:78517"/>
        <dbReference type="ChEBI" id="CHEBI:456215"/>
        <dbReference type="EC" id="6.1.1.16"/>
    </reaction>
</comment>
<dbReference type="PRINTS" id="PR00983">
    <property type="entry name" value="TRNASYNTHCYS"/>
</dbReference>
<evidence type="ECO:0000256" key="11">
    <source>
        <dbReference type="ARBA" id="ARBA00023146"/>
    </source>
</evidence>
<evidence type="ECO:0000256" key="12">
    <source>
        <dbReference type="ARBA" id="ARBA00047398"/>
    </source>
</evidence>
<protein>
    <recommendedName>
        <fullName evidence="13">Cysteine--tRNA ligase</fullName>
        <ecNumber evidence="13">6.1.1.16</ecNumber>
    </recommendedName>
    <alternativeName>
        <fullName evidence="13">Cysteinyl-tRNA synthetase</fullName>
        <shortName evidence="13">CysRS</shortName>
    </alternativeName>
</protein>
<name>A0A1V6N039_METAZ</name>
<dbReference type="GO" id="GO:0006423">
    <property type="term" value="P:cysteinyl-tRNA aminoacylation"/>
    <property type="evidence" value="ECO:0007669"/>
    <property type="project" value="UniProtKB-UniRule"/>
</dbReference>
<dbReference type="InterPro" id="IPR014729">
    <property type="entry name" value="Rossmann-like_a/b/a_fold"/>
</dbReference>
<dbReference type="Gene3D" id="3.40.50.620">
    <property type="entry name" value="HUPs"/>
    <property type="match status" value="1"/>
</dbReference>
<comment type="caution">
    <text evidence="16">The sequence shown here is derived from an EMBL/GenBank/DDBJ whole genome shotgun (WGS) entry which is preliminary data.</text>
</comment>
<comment type="cofactor">
    <cofactor evidence="1">
        <name>Zn(2+)</name>
        <dbReference type="ChEBI" id="CHEBI:29105"/>
    </cofactor>
</comment>
<evidence type="ECO:0000256" key="7">
    <source>
        <dbReference type="ARBA" id="ARBA00022741"/>
    </source>
</evidence>
<keyword evidence="4 13" id="KW-0963">Cytoplasm</keyword>
<keyword evidence="5 13" id="KW-0436">Ligase</keyword>
<dbReference type="EC" id="6.1.1.16" evidence="13"/>
<dbReference type="AlphaFoldDB" id="A0A1V6N039"/>
<keyword evidence="10 13" id="KW-0648">Protein biosynthesis</keyword>
<dbReference type="PANTHER" id="PTHR10890:SF3">
    <property type="entry name" value="CYSTEINE--TRNA LIGASE, CYTOPLASMIC"/>
    <property type="match status" value="1"/>
</dbReference>
<feature type="domain" description="Cysteinyl-tRNA synthetase class Ia DALR" evidence="15">
    <location>
        <begin position="388"/>
        <end position="461"/>
    </location>
</feature>
<dbReference type="Proteomes" id="UP000191661">
    <property type="component" value="Unassembled WGS sequence"/>
</dbReference>
<dbReference type="GO" id="GO:0046872">
    <property type="term" value="F:metal ion binding"/>
    <property type="evidence" value="ECO:0007669"/>
    <property type="project" value="UniProtKB-KW"/>
</dbReference>